<organism evidence="1">
    <name type="scientific">Tanacetum cinerariifolium</name>
    <name type="common">Dalmatian daisy</name>
    <name type="synonym">Chrysanthemum cinerariifolium</name>
    <dbReference type="NCBI Taxonomy" id="118510"/>
    <lineage>
        <taxon>Eukaryota</taxon>
        <taxon>Viridiplantae</taxon>
        <taxon>Streptophyta</taxon>
        <taxon>Embryophyta</taxon>
        <taxon>Tracheophyta</taxon>
        <taxon>Spermatophyta</taxon>
        <taxon>Magnoliopsida</taxon>
        <taxon>eudicotyledons</taxon>
        <taxon>Gunneridae</taxon>
        <taxon>Pentapetalae</taxon>
        <taxon>asterids</taxon>
        <taxon>campanulids</taxon>
        <taxon>Asterales</taxon>
        <taxon>Asteraceae</taxon>
        <taxon>Asteroideae</taxon>
        <taxon>Anthemideae</taxon>
        <taxon>Anthemidinae</taxon>
        <taxon>Tanacetum</taxon>
    </lineage>
</organism>
<accession>A0A699X3A9</accession>
<sequence length="70" mass="7494">GVCELCGFAAVGGQHFGQLLHRQYRAAAGAAVPTAAVRGQHLPGEISHAAFCEALYGPRKRPRRWGRGPR</sequence>
<evidence type="ECO:0000313" key="1">
    <source>
        <dbReference type="EMBL" id="GFD54217.1"/>
    </source>
</evidence>
<gene>
    <name evidence="1" type="ORF">Tci_926186</name>
</gene>
<dbReference type="EMBL" id="BKCJ011803406">
    <property type="protein sequence ID" value="GFD54217.1"/>
    <property type="molecule type" value="Genomic_DNA"/>
</dbReference>
<dbReference type="AlphaFoldDB" id="A0A699X3A9"/>
<name>A0A699X3A9_TANCI</name>
<feature type="non-terminal residue" evidence="1">
    <location>
        <position position="1"/>
    </location>
</feature>
<proteinExistence type="predicted"/>
<comment type="caution">
    <text evidence="1">The sequence shown here is derived from an EMBL/GenBank/DDBJ whole genome shotgun (WGS) entry which is preliminary data.</text>
</comment>
<reference evidence="1" key="1">
    <citation type="journal article" date="2019" name="Sci. Rep.">
        <title>Draft genome of Tanacetum cinerariifolium, the natural source of mosquito coil.</title>
        <authorList>
            <person name="Yamashiro T."/>
            <person name="Shiraishi A."/>
            <person name="Satake H."/>
            <person name="Nakayama K."/>
        </authorList>
    </citation>
    <scope>NUCLEOTIDE SEQUENCE</scope>
</reference>
<protein>
    <submittedName>
        <fullName evidence="1">Uncharacterized protein</fullName>
    </submittedName>
</protein>